<dbReference type="PANTHER" id="PTHR37049">
    <property type="entry name" value="PEPTIDASE S41 FAMILY PROTEIN"/>
    <property type="match status" value="1"/>
</dbReference>
<dbReference type="RefSeq" id="XP_047778535.1">
    <property type="nucleotide sequence ID" value="XM_047920641.1"/>
</dbReference>
<dbReference type="InterPro" id="IPR005151">
    <property type="entry name" value="Tail-specific_protease"/>
</dbReference>
<evidence type="ECO:0000313" key="3">
    <source>
        <dbReference type="EMBL" id="KAH9836250.1"/>
    </source>
</evidence>
<dbReference type="PANTHER" id="PTHR37049:SF4">
    <property type="entry name" value="RHODANESE DOMAIN-CONTAINING PROTEIN"/>
    <property type="match status" value="1"/>
</dbReference>
<evidence type="ECO:0000259" key="2">
    <source>
        <dbReference type="Pfam" id="PF03572"/>
    </source>
</evidence>
<dbReference type="Proteomes" id="UP000814176">
    <property type="component" value="Unassembled WGS sequence"/>
</dbReference>
<sequence length="689" mass="75467">MKWHLGSFLCLGYLGVAWASSTSNVVDSSYADPCAAIANETWVSPQEARKCFGSFPVDPDIKANIIEVLNKSLAFHASVNYQRQAPPPFEDIHEDVHGDLARISSQDYSSDFDLHLETVHALKRLVDGHCFYMNLCYDSLYTTYLPIPLALLTDELGVQHVHVAPEAFKISSTEFGEELKFWQDALPEELRGKLELLSGAEVLSIDGETPFATVNASAVQTGRMQAFGTRQNMFFSSYGRTEAGWVYHFGDFAAQSLPLKDSVALTLRIQSGSDIAFANLPYRSRLSSSVEPWTNASTFWANNCLATNSTNGVNLYAKPNVVVDSGERPQQPFIDPALVRARLRKHHKNELFDASMAQNIELPAEMTPSSPLNGSSGVAQFYMLNASVTDAPTGVLMLGSFSASSFNELQSSLLDGLKNLKTEGAEQLIVDVTNNGGGYICIAHWLHRIIAGPRGTTVPQAGLQTQTRASPLAQLIVKHIAGGADPENLLLYNPLNWEYANNTPIPGEEDWLQPPVRKTVNGVEDMFSQRLGDECQPFEMDPPAEPLFDSNKVVIISNGRCASSCSLFSISMAKREGATTVVVGGKDDVPQQYCGVVGGQSIRFPNIDTEIKASELAFSAPLCRDHTLAPPDFITNSLHGVTWRLGFGIDDPLEPEEWQDHPADVNFPLTADIVNKPVAIWERVAKTLL</sequence>
<dbReference type="Gene3D" id="3.90.226.10">
    <property type="entry name" value="2-enoyl-CoA Hydratase, Chain A, domain 1"/>
    <property type="match status" value="1"/>
</dbReference>
<dbReference type="InterPro" id="IPR029045">
    <property type="entry name" value="ClpP/crotonase-like_dom_sf"/>
</dbReference>
<comment type="caution">
    <text evidence="3">The sequence shown here is derived from an EMBL/GenBank/DDBJ whole genome shotgun (WGS) entry which is preliminary data.</text>
</comment>
<keyword evidence="4" id="KW-1185">Reference proteome</keyword>
<dbReference type="EMBL" id="JADCUA010000011">
    <property type="protein sequence ID" value="KAH9836250.1"/>
    <property type="molecule type" value="Genomic_DNA"/>
</dbReference>
<proteinExistence type="predicted"/>
<keyword evidence="1" id="KW-0732">Signal</keyword>
<dbReference type="Pfam" id="PF03572">
    <property type="entry name" value="Peptidase_S41"/>
    <property type="match status" value="1"/>
</dbReference>
<gene>
    <name evidence="3" type="ORF">C8Q71DRAFT_708845</name>
</gene>
<name>A0ABQ8KFU5_9APHY</name>
<evidence type="ECO:0000256" key="1">
    <source>
        <dbReference type="SAM" id="SignalP"/>
    </source>
</evidence>
<dbReference type="InterPro" id="IPR052766">
    <property type="entry name" value="S41A_metabolite_peptidase"/>
</dbReference>
<evidence type="ECO:0000313" key="4">
    <source>
        <dbReference type="Proteomes" id="UP000814176"/>
    </source>
</evidence>
<organism evidence="3 4">
    <name type="scientific">Rhodofomes roseus</name>
    <dbReference type="NCBI Taxonomy" id="34475"/>
    <lineage>
        <taxon>Eukaryota</taxon>
        <taxon>Fungi</taxon>
        <taxon>Dikarya</taxon>
        <taxon>Basidiomycota</taxon>
        <taxon>Agaricomycotina</taxon>
        <taxon>Agaricomycetes</taxon>
        <taxon>Polyporales</taxon>
        <taxon>Rhodofomes</taxon>
    </lineage>
</organism>
<feature type="chain" id="PRO_5046026487" description="Tail specific protease domain-containing protein" evidence="1">
    <location>
        <begin position="20"/>
        <end position="689"/>
    </location>
</feature>
<reference evidence="3 4" key="1">
    <citation type="journal article" date="2021" name="Environ. Microbiol.">
        <title>Gene family expansions and transcriptome signatures uncover fungal adaptations to wood decay.</title>
        <authorList>
            <person name="Hage H."/>
            <person name="Miyauchi S."/>
            <person name="Viragh M."/>
            <person name="Drula E."/>
            <person name="Min B."/>
            <person name="Chaduli D."/>
            <person name="Navarro D."/>
            <person name="Favel A."/>
            <person name="Norest M."/>
            <person name="Lesage-Meessen L."/>
            <person name="Balint B."/>
            <person name="Merenyi Z."/>
            <person name="de Eugenio L."/>
            <person name="Morin E."/>
            <person name="Martinez A.T."/>
            <person name="Baldrian P."/>
            <person name="Stursova M."/>
            <person name="Martinez M.J."/>
            <person name="Novotny C."/>
            <person name="Magnuson J.K."/>
            <person name="Spatafora J.W."/>
            <person name="Maurice S."/>
            <person name="Pangilinan J."/>
            <person name="Andreopoulos W."/>
            <person name="LaButti K."/>
            <person name="Hundley H."/>
            <person name="Na H."/>
            <person name="Kuo A."/>
            <person name="Barry K."/>
            <person name="Lipzen A."/>
            <person name="Henrissat B."/>
            <person name="Riley R."/>
            <person name="Ahrendt S."/>
            <person name="Nagy L.G."/>
            <person name="Grigoriev I.V."/>
            <person name="Martin F."/>
            <person name="Rosso M.N."/>
        </authorList>
    </citation>
    <scope>NUCLEOTIDE SEQUENCE [LARGE SCALE GENOMIC DNA]</scope>
    <source>
        <strain evidence="3 4">CIRM-BRFM 1785</strain>
    </source>
</reference>
<feature type="domain" description="Tail specific protease" evidence="2">
    <location>
        <begin position="395"/>
        <end position="580"/>
    </location>
</feature>
<dbReference type="GeneID" id="72001373"/>
<protein>
    <recommendedName>
        <fullName evidence="2">Tail specific protease domain-containing protein</fullName>
    </recommendedName>
</protein>
<feature type="signal peptide" evidence="1">
    <location>
        <begin position="1"/>
        <end position="19"/>
    </location>
</feature>
<accession>A0ABQ8KFU5</accession>
<dbReference type="SUPFAM" id="SSF52096">
    <property type="entry name" value="ClpP/crotonase"/>
    <property type="match status" value="1"/>
</dbReference>